<dbReference type="RefSeq" id="WP_066392086.1">
    <property type="nucleotide sequence ID" value="NZ_CP015378.1"/>
</dbReference>
<keyword evidence="3" id="KW-0133">Cell shape</keyword>
<feature type="transmembrane region" description="Helical" evidence="6">
    <location>
        <begin position="78"/>
        <end position="100"/>
    </location>
</feature>
<keyword evidence="7" id="KW-0131">Cell cycle</keyword>
<comment type="subcellular location">
    <subcellularLocation>
        <location evidence="1">Membrane</location>
        <topology evidence="1">Multi-pass membrane protein</topology>
    </subcellularLocation>
</comment>
<dbReference type="PANTHER" id="PTHR30474:SF1">
    <property type="entry name" value="PEPTIDOGLYCAN GLYCOSYLTRANSFERASE MRDB"/>
    <property type="match status" value="1"/>
</dbReference>
<reference evidence="7 8" key="1">
    <citation type="submission" date="2016-04" db="EMBL/GenBank/DDBJ databases">
        <title>Complete genome sequence of Fictibacillus phosphorivorans G25-29, a strain toxic to nematodes.</title>
        <authorList>
            <person name="Zheng Z."/>
        </authorList>
    </citation>
    <scope>NUCLEOTIDE SEQUENCE [LARGE SCALE GENOMIC DNA]</scope>
    <source>
        <strain evidence="7 8">G25-29</strain>
    </source>
</reference>
<evidence type="ECO:0000256" key="4">
    <source>
        <dbReference type="ARBA" id="ARBA00022989"/>
    </source>
</evidence>
<evidence type="ECO:0000256" key="6">
    <source>
        <dbReference type="SAM" id="Phobius"/>
    </source>
</evidence>
<dbReference type="GO" id="GO:0032153">
    <property type="term" value="C:cell division site"/>
    <property type="evidence" value="ECO:0007669"/>
    <property type="project" value="TreeGrafter"/>
</dbReference>
<evidence type="ECO:0000313" key="8">
    <source>
        <dbReference type="Proteomes" id="UP000076623"/>
    </source>
</evidence>
<dbReference type="KEGG" id="fpn:ABE65_005205"/>
<feature type="transmembrane region" description="Helical" evidence="6">
    <location>
        <begin position="241"/>
        <end position="260"/>
    </location>
</feature>
<feature type="transmembrane region" description="Helical" evidence="6">
    <location>
        <begin position="195"/>
        <end position="212"/>
    </location>
</feature>
<evidence type="ECO:0000256" key="1">
    <source>
        <dbReference type="ARBA" id="ARBA00004141"/>
    </source>
</evidence>
<dbReference type="EMBL" id="CP015378">
    <property type="protein sequence ID" value="ANC76238.1"/>
    <property type="molecule type" value="Genomic_DNA"/>
</dbReference>
<dbReference type="Pfam" id="PF01098">
    <property type="entry name" value="FTSW_RODA_SPOVE"/>
    <property type="match status" value="1"/>
</dbReference>
<keyword evidence="8" id="KW-1185">Reference proteome</keyword>
<feature type="transmembrane region" description="Helical" evidence="6">
    <location>
        <begin position="106"/>
        <end position="126"/>
    </location>
</feature>
<dbReference type="InterPro" id="IPR047928">
    <property type="entry name" value="Perm_prefix_1"/>
</dbReference>
<dbReference type="InterPro" id="IPR001182">
    <property type="entry name" value="FtsW/RodA"/>
</dbReference>
<dbReference type="AlphaFoldDB" id="A0A160IJH6"/>
<dbReference type="STRING" id="1221500.ABE65_005205"/>
<feature type="transmembrane region" description="Helical" evidence="6">
    <location>
        <begin position="358"/>
        <end position="379"/>
    </location>
</feature>
<keyword evidence="4 6" id="KW-1133">Transmembrane helix</keyword>
<dbReference type="GO" id="GO:0015648">
    <property type="term" value="F:lipid-linked peptidoglycan transporter activity"/>
    <property type="evidence" value="ECO:0007669"/>
    <property type="project" value="TreeGrafter"/>
</dbReference>
<dbReference type="NCBIfam" id="NF038403">
    <property type="entry name" value="perm_prefix_1"/>
    <property type="match status" value="1"/>
</dbReference>
<sequence>MENRRKSFLNEVTNQIRSKEAKEQVSAELKYHMKEAKMRWVNKGYSEVDAEQKAIEQMGSPITLGIQLNKIHRPRIDWVLVALLTSVLLLGFLPILSLGYDSNHYFLMRKMILVVLGMIVALGLMFVDYRKLVRWGWVFYGVGTVLLLSLLFFSSGTINGKPFLLIGELTIESIVALPFFMVAWACFFNRDTFKVYQFILLFLVSLLLFFMIPSIATTYLYFAMVLSMLWWSKFSNRQKGVVSGITVGSLLLIGIFSWQYQPYFIKDRMIGFLNPGKVADGAGYQVLQIQKLISGAGWFGENKSVKQFIPEAHTDFAFVSITYHYGWIAAIFLILILLLILARVVIATQQVRDYFGKLLIIGSLSLLLFQMVSNIGMAFGFFPLTSMSLPFISYGLVPILLNAILIGVVLSVYRRKDLSRSAL</sequence>
<evidence type="ECO:0000256" key="2">
    <source>
        <dbReference type="ARBA" id="ARBA00022692"/>
    </source>
</evidence>
<dbReference type="PANTHER" id="PTHR30474">
    <property type="entry name" value="CELL CYCLE PROTEIN"/>
    <property type="match status" value="1"/>
</dbReference>
<keyword evidence="5 6" id="KW-0472">Membrane</keyword>
<evidence type="ECO:0000313" key="7">
    <source>
        <dbReference type="EMBL" id="ANC76238.1"/>
    </source>
</evidence>
<feature type="transmembrane region" description="Helical" evidence="6">
    <location>
        <begin position="325"/>
        <end position="346"/>
    </location>
</feature>
<gene>
    <name evidence="7" type="ORF">ABE65_005205</name>
</gene>
<evidence type="ECO:0000256" key="3">
    <source>
        <dbReference type="ARBA" id="ARBA00022960"/>
    </source>
</evidence>
<feature type="transmembrane region" description="Helical" evidence="6">
    <location>
        <begin position="218"/>
        <end position="234"/>
    </location>
</feature>
<keyword evidence="7" id="KW-0132">Cell division</keyword>
<name>A0A160IJH6_9BACL</name>
<feature type="transmembrane region" description="Helical" evidence="6">
    <location>
        <begin position="164"/>
        <end position="188"/>
    </location>
</feature>
<organism evidence="7 8">
    <name type="scientific">Fictibacillus phosphorivorans</name>
    <dbReference type="NCBI Taxonomy" id="1221500"/>
    <lineage>
        <taxon>Bacteria</taxon>
        <taxon>Bacillati</taxon>
        <taxon>Bacillota</taxon>
        <taxon>Bacilli</taxon>
        <taxon>Bacillales</taxon>
        <taxon>Fictibacillaceae</taxon>
        <taxon>Fictibacillus</taxon>
    </lineage>
</organism>
<dbReference type="GO" id="GO:0008360">
    <property type="term" value="P:regulation of cell shape"/>
    <property type="evidence" value="ECO:0007669"/>
    <property type="project" value="UniProtKB-KW"/>
</dbReference>
<evidence type="ECO:0000256" key="5">
    <source>
        <dbReference type="ARBA" id="ARBA00023136"/>
    </source>
</evidence>
<feature type="transmembrane region" description="Helical" evidence="6">
    <location>
        <begin position="138"/>
        <end position="158"/>
    </location>
</feature>
<dbReference type="GO" id="GO:0051301">
    <property type="term" value="P:cell division"/>
    <property type="evidence" value="ECO:0007669"/>
    <property type="project" value="UniProtKB-KW"/>
</dbReference>
<keyword evidence="2 6" id="KW-0812">Transmembrane</keyword>
<dbReference type="GO" id="GO:0005886">
    <property type="term" value="C:plasma membrane"/>
    <property type="evidence" value="ECO:0007669"/>
    <property type="project" value="TreeGrafter"/>
</dbReference>
<accession>A0A160IJH6</accession>
<proteinExistence type="predicted"/>
<feature type="transmembrane region" description="Helical" evidence="6">
    <location>
        <begin position="391"/>
        <end position="413"/>
    </location>
</feature>
<protein>
    <submittedName>
        <fullName evidence="7">Cell division protein FtsW</fullName>
    </submittedName>
</protein>
<dbReference type="Proteomes" id="UP000076623">
    <property type="component" value="Chromosome"/>
</dbReference>